<dbReference type="CDD" id="cd01948">
    <property type="entry name" value="EAL"/>
    <property type="match status" value="1"/>
</dbReference>
<evidence type="ECO:0000313" key="3">
    <source>
        <dbReference type="Proteomes" id="UP000414233"/>
    </source>
</evidence>
<dbReference type="PROSITE" id="PS50883">
    <property type="entry name" value="EAL"/>
    <property type="match status" value="1"/>
</dbReference>
<dbReference type="InterPro" id="IPR050706">
    <property type="entry name" value="Cyclic-di-GMP_PDE-like"/>
</dbReference>
<dbReference type="InterPro" id="IPR035919">
    <property type="entry name" value="EAL_sf"/>
</dbReference>
<dbReference type="InterPro" id="IPR001633">
    <property type="entry name" value="EAL_dom"/>
</dbReference>
<dbReference type="SUPFAM" id="SSF141868">
    <property type="entry name" value="EAL domain-like"/>
    <property type="match status" value="1"/>
</dbReference>
<feature type="domain" description="EAL" evidence="1">
    <location>
        <begin position="1"/>
        <end position="253"/>
    </location>
</feature>
<reference evidence="2 3" key="1">
    <citation type="submission" date="2019-08" db="EMBL/GenBank/DDBJ databases">
        <authorList>
            <person name="Peeters C."/>
        </authorList>
    </citation>
    <scope>NUCLEOTIDE SEQUENCE [LARGE SCALE GENOMIC DNA]</scope>
    <source>
        <strain evidence="2 3">LMG 30175</strain>
    </source>
</reference>
<dbReference type="Proteomes" id="UP000414233">
    <property type="component" value="Unassembled WGS sequence"/>
</dbReference>
<sequence length="400" mass="43670">MEGDRAVGHFRGLRLRSHFQPIYSPAHRRIVGHEALLRATDGGGAAVPPPQAFSTAQNDSELVFLDRLCRALHLHNYRCHGDGDTDPTWLFLNVSTQILSRHEAFGGFFAELLDWHNFPASRVVVEILEGAIPDLSLLSDAVAWYRDMGCLVALDDFGANASDIERIWRAGPDIVKLDRKVIAAAAHSAKARRVLPAVISLIHEAGSLALIEGVENPQQAAIALDCDIDLVQGFHFSRPAAEPLHRGDGGIAELMTIQTLASAEDGPCRSLEPYVTDFKRVAWQLREGSSMSAACAQLLARSRLDRCYLIDAAGVQIGASLLPPGRELTASRFAPMEGAAGANWSRKPYHYRALAQPGELQISRPYLSVANSRMCVTLSLALRVPEGLRVLCCDINWEDG</sequence>
<name>A0A5E4X997_9BURK</name>
<dbReference type="SUPFAM" id="SSF103190">
    <property type="entry name" value="Sensory domain-like"/>
    <property type="match status" value="1"/>
</dbReference>
<dbReference type="EMBL" id="CABPRZ010000016">
    <property type="protein sequence ID" value="VVE32866.1"/>
    <property type="molecule type" value="Genomic_DNA"/>
</dbReference>
<organism evidence="2 3">
    <name type="scientific">Pandoraea terrae</name>
    <dbReference type="NCBI Taxonomy" id="1537710"/>
    <lineage>
        <taxon>Bacteria</taxon>
        <taxon>Pseudomonadati</taxon>
        <taxon>Pseudomonadota</taxon>
        <taxon>Betaproteobacteria</taxon>
        <taxon>Burkholderiales</taxon>
        <taxon>Burkholderiaceae</taxon>
        <taxon>Pandoraea</taxon>
    </lineage>
</organism>
<protein>
    <submittedName>
        <fullName evidence="2">Diguanylate phosphodiesterase</fullName>
    </submittedName>
</protein>
<evidence type="ECO:0000259" key="1">
    <source>
        <dbReference type="PROSITE" id="PS50883"/>
    </source>
</evidence>
<dbReference type="GO" id="GO:0071111">
    <property type="term" value="F:cyclic-guanylate-specific phosphodiesterase activity"/>
    <property type="evidence" value="ECO:0007669"/>
    <property type="project" value="InterPro"/>
</dbReference>
<gene>
    <name evidence="2" type="ORF">PTE30175_03649</name>
</gene>
<proteinExistence type="predicted"/>
<dbReference type="PANTHER" id="PTHR33121">
    <property type="entry name" value="CYCLIC DI-GMP PHOSPHODIESTERASE PDEF"/>
    <property type="match status" value="1"/>
</dbReference>
<accession>A0A5E4X997</accession>
<dbReference type="Gene3D" id="3.30.450.20">
    <property type="entry name" value="PAS domain"/>
    <property type="match status" value="1"/>
</dbReference>
<keyword evidence="3" id="KW-1185">Reference proteome</keyword>
<dbReference type="InterPro" id="IPR029151">
    <property type="entry name" value="Sensor-like_sf"/>
</dbReference>
<dbReference type="PANTHER" id="PTHR33121:SF76">
    <property type="entry name" value="SIGNALING PROTEIN"/>
    <property type="match status" value="1"/>
</dbReference>
<dbReference type="Pfam" id="PF00563">
    <property type="entry name" value="EAL"/>
    <property type="match status" value="1"/>
</dbReference>
<evidence type="ECO:0000313" key="2">
    <source>
        <dbReference type="EMBL" id="VVE32866.1"/>
    </source>
</evidence>
<dbReference type="Gene3D" id="3.20.20.450">
    <property type="entry name" value="EAL domain"/>
    <property type="match status" value="1"/>
</dbReference>
<dbReference type="AlphaFoldDB" id="A0A5E4X997"/>
<dbReference type="SMART" id="SM00052">
    <property type="entry name" value="EAL"/>
    <property type="match status" value="1"/>
</dbReference>